<reference evidence="1" key="1">
    <citation type="submission" date="2021-06" db="EMBL/GenBank/DDBJ databases">
        <authorList>
            <person name="Kallberg Y."/>
            <person name="Tangrot J."/>
            <person name="Rosling A."/>
        </authorList>
    </citation>
    <scope>NUCLEOTIDE SEQUENCE</scope>
    <source>
        <strain evidence="1">FL966</strain>
    </source>
</reference>
<name>A0A9N9HLQ0_9GLOM</name>
<protein>
    <submittedName>
        <fullName evidence="1">2545_t:CDS:1</fullName>
    </submittedName>
</protein>
<gene>
    <name evidence="1" type="ORF">CPELLU_LOCUS11262</name>
</gene>
<organism evidence="1 2">
    <name type="scientific">Cetraspora pellucida</name>
    <dbReference type="NCBI Taxonomy" id="1433469"/>
    <lineage>
        <taxon>Eukaryota</taxon>
        <taxon>Fungi</taxon>
        <taxon>Fungi incertae sedis</taxon>
        <taxon>Mucoromycota</taxon>
        <taxon>Glomeromycotina</taxon>
        <taxon>Glomeromycetes</taxon>
        <taxon>Diversisporales</taxon>
        <taxon>Gigasporaceae</taxon>
        <taxon>Cetraspora</taxon>
    </lineage>
</organism>
<dbReference type="Proteomes" id="UP000789759">
    <property type="component" value="Unassembled WGS sequence"/>
</dbReference>
<evidence type="ECO:0000313" key="2">
    <source>
        <dbReference type="Proteomes" id="UP000789759"/>
    </source>
</evidence>
<accession>A0A9N9HLQ0</accession>
<keyword evidence="2" id="KW-1185">Reference proteome</keyword>
<dbReference type="EMBL" id="CAJVQA010009832">
    <property type="protein sequence ID" value="CAG8690345.1"/>
    <property type="molecule type" value="Genomic_DNA"/>
</dbReference>
<comment type="caution">
    <text evidence="1">The sequence shown here is derived from an EMBL/GenBank/DDBJ whole genome shotgun (WGS) entry which is preliminary data.</text>
</comment>
<proteinExistence type="predicted"/>
<evidence type="ECO:0000313" key="1">
    <source>
        <dbReference type="EMBL" id="CAG8690345.1"/>
    </source>
</evidence>
<dbReference type="AlphaFoldDB" id="A0A9N9HLQ0"/>
<sequence length="60" mass="6969">MKKNVEDQICAELFALESNNNESNTKRTQATVEEDFDSLKNKLTRYLRKQVAPKNQDPLI</sequence>